<name>A0A9Q0FAZ9_9ROSI</name>
<dbReference type="InterPro" id="IPR003340">
    <property type="entry name" value="B3_DNA-bd"/>
</dbReference>
<dbReference type="SUPFAM" id="SSF101936">
    <property type="entry name" value="DNA-binding pseudobarrel domain"/>
    <property type="match status" value="2"/>
</dbReference>
<dbReference type="InterPro" id="IPR050655">
    <property type="entry name" value="Plant_B3_domain"/>
</dbReference>
<evidence type="ECO:0000256" key="4">
    <source>
        <dbReference type="ARBA" id="ARBA00023163"/>
    </source>
</evidence>
<evidence type="ECO:0000256" key="3">
    <source>
        <dbReference type="ARBA" id="ARBA00023125"/>
    </source>
</evidence>
<dbReference type="PANTHER" id="PTHR31920">
    <property type="entry name" value="B3 DOMAIN-CONTAINING"/>
    <property type="match status" value="1"/>
</dbReference>
<keyword evidence="5" id="KW-0539">Nucleus</keyword>
<keyword evidence="9" id="KW-1185">Reference proteome</keyword>
<dbReference type="PROSITE" id="PS50863">
    <property type="entry name" value="B3"/>
    <property type="match status" value="2"/>
</dbReference>
<evidence type="ECO:0000313" key="9">
    <source>
        <dbReference type="Proteomes" id="UP001141552"/>
    </source>
</evidence>
<dbReference type="SMART" id="SM01019">
    <property type="entry name" value="B3"/>
    <property type="match status" value="2"/>
</dbReference>
<dbReference type="EMBL" id="JAKUCV010006415">
    <property type="protein sequence ID" value="KAJ4827435.1"/>
    <property type="molecule type" value="Genomic_DNA"/>
</dbReference>
<evidence type="ECO:0000256" key="5">
    <source>
        <dbReference type="ARBA" id="ARBA00023242"/>
    </source>
</evidence>
<evidence type="ECO:0000256" key="1">
    <source>
        <dbReference type="ARBA" id="ARBA00004123"/>
    </source>
</evidence>
<organism evidence="8 9">
    <name type="scientific">Turnera subulata</name>
    <dbReference type="NCBI Taxonomy" id="218843"/>
    <lineage>
        <taxon>Eukaryota</taxon>
        <taxon>Viridiplantae</taxon>
        <taxon>Streptophyta</taxon>
        <taxon>Embryophyta</taxon>
        <taxon>Tracheophyta</taxon>
        <taxon>Spermatophyta</taxon>
        <taxon>Magnoliopsida</taxon>
        <taxon>eudicotyledons</taxon>
        <taxon>Gunneridae</taxon>
        <taxon>Pentapetalae</taxon>
        <taxon>rosids</taxon>
        <taxon>fabids</taxon>
        <taxon>Malpighiales</taxon>
        <taxon>Passifloraceae</taxon>
        <taxon>Turnera</taxon>
    </lineage>
</organism>
<dbReference type="Gene3D" id="2.40.330.10">
    <property type="entry name" value="DNA-binding pseudobarrel domain"/>
    <property type="match status" value="2"/>
</dbReference>
<dbReference type="InterPro" id="IPR015300">
    <property type="entry name" value="DNA-bd_pseudobarrel_sf"/>
</dbReference>
<keyword evidence="4" id="KW-0804">Transcription</keyword>
<protein>
    <recommendedName>
        <fullName evidence="7">TF-B3 domain-containing protein</fullName>
    </recommendedName>
</protein>
<dbReference type="AlphaFoldDB" id="A0A9Q0FAZ9"/>
<evidence type="ECO:0000259" key="7">
    <source>
        <dbReference type="PROSITE" id="PS50863"/>
    </source>
</evidence>
<accession>A0A9Q0FAZ9</accession>
<dbReference type="GO" id="GO:0003677">
    <property type="term" value="F:DNA binding"/>
    <property type="evidence" value="ECO:0007669"/>
    <property type="project" value="UniProtKB-KW"/>
</dbReference>
<evidence type="ECO:0000256" key="6">
    <source>
        <dbReference type="SAM" id="MobiDB-lite"/>
    </source>
</evidence>
<keyword evidence="2" id="KW-0805">Transcription regulation</keyword>
<dbReference type="CDD" id="cd10017">
    <property type="entry name" value="B3_DNA"/>
    <property type="match status" value="2"/>
</dbReference>
<reference evidence="8" key="1">
    <citation type="submission" date="2022-02" db="EMBL/GenBank/DDBJ databases">
        <authorList>
            <person name="Henning P.M."/>
            <person name="McCubbin A.G."/>
            <person name="Shore J.S."/>
        </authorList>
    </citation>
    <scope>NUCLEOTIDE SEQUENCE</scope>
    <source>
        <strain evidence="8">F60SS</strain>
        <tissue evidence="8">Leaves</tissue>
    </source>
</reference>
<evidence type="ECO:0000313" key="8">
    <source>
        <dbReference type="EMBL" id="KAJ4827435.1"/>
    </source>
</evidence>
<sequence>MAPSSVGCNASRRQRLVSKAPKLAVLQYFYTPIISSTLEEKKLKIPSKFVKKYGSELGDVAKVVVSDGHAWKMGLTRGLKMIWFDGGWLDFVEHYSISRGYLLFFKHTGLSTFHVHILDKTACEIEYPRNGPSRNNGQKLVVHDENEDEYENLDCKLYYLRSRDLGKVAGEGESSKRHLSVSNLNLGVTKSGKHVTFQESSKPEPFKDPKNVETMQREHPEMTTGLANESRSGHMNGDNMSGPHGYSPNVTEDKRQANPKAESVDDEFVQSDEDVEVYAGGFTKATQRSAGAIRAARMYKPQNPSFMVLLRPYNIYNNLLNVPHGFSQKYLSGASKLVKLQVPDGREWPVLKVSAIRTAVRRVPLRLGKGWSGFRRENNLEEGDVCVFELIKRNCPVLKVSVFRVAQDDGPVNESPRLVYVTHEGQDCTRQLDAVDNRE</sequence>
<dbReference type="Pfam" id="PF02362">
    <property type="entry name" value="B3"/>
    <property type="match status" value="2"/>
</dbReference>
<feature type="compositionally biased region" description="Basic and acidic residues" evidence="6">
    <location>
        <begin position="201"/>
        <end position="221"/>
    </location>
</feature>
<keyword evidence="3" id="KW-0238">DNA-binding</keyword>
<feature type="domain" description="TF-B3" evidence="7">
    <location>
        <begin position="305"/>
        <end position="406"/>
    </location>
</feature>
<dbReference type="PANTHER" id="PTHR31920:SF147">
    <property type="entry name" value="TF-B3 DOMAIN-CONTAINING PROTEIN"/>
    <property type="match status" value="1"/>
</dbReference>
<comment type="caution">
    <text evidence="8">The sequence shown here is derived from an EMBL/GenBank/DDBJ whole genome shotgun (WGS) entry which is preliminary data.</text>
</comment>
<dbReference type="Proteomes" id="UP001141552">
    <property type="component" value="Unassembled WGS sequence"/>
</dbReference>
<feature type="domain" description="TF-B3" evidence="7">
    <location>
        <begin position="28"/>
        <end position="121"/>
    </location>
</feature>
<dbReference type="GO" id="GO:0005634">
    <property type="term" value="C:nucleus"/>
    <property type="evidence" value="ECO:0007669"/>
    <property type="project" value="UniProtKB-SubCell"/>
</dbReference>
<reference evidence="8" key="2">
    <citation type="journal article" date="2023" name="Plants (Basel)">
        <title>Annotation of the Turnera subulata (Passifloraceae) Draft Genome Reveals the S-Locus Evolved after the Divergence of Turneroideae from Passifloroideae in a Stepwise Manner.</title>
        <authorList>
            <person name="Henning P.M."/>
            <person name="Roalson E.H."/>
            <person name="Mir W."/>
            <person name="McCubbin A.G."/>
            <person name="Shore J.S."/>
        </authorList>
    </citation>
    <scope>NUCLEOTIDE SEQUENCE</scope>
    <source>
        <strain evidence="8">F60SS</strain>
    </source>
</reference>
<gene>
    <name evidence="8" type="ORF">Tsubulata_011088</name>
</gene>
<proteinExistence type="predicted"/>
<dbReference type="OrthoDB" id="843477at2759"/>
<comment type="subcellular location">
    <subcellularLocation>
        <location evidence="1">Nucleus</location>
    </subcellularLocation>
</comment>
<feature type="region of interest" description="Disordered" evidence="6">
    <location>
        <begin position="193"/>
        <end position="267"/>
    </location>
</feature>
<evidence type="ECO:0000256" key="2">
    <source>
        <dbReference type="ARBA" id="ARBA00023015"/>
    </source>
</evidence>